<evidence type="ECO:0000256" key="1">
    <source>
        <dbReference type="SAM" id="SignalP"/>
    </source>
</evidence>
<name>A0A4R2R3V2_9PSEU</name>
<feature type="chain" id="PRO_5038488225" evidence="1">
    <location>
        <begin position="26"/>
        <end position="166"/>
    </location>
</feature>
<dbReference type="InterPro" id="IPR024495">
    <property type="entry name" value="DUF2771"/>
</dbReference>
<evidence type="ECO:0000313" key="2">
    <source>
        <dbReference type="EMBL" id="TCP56554.1"/>
    </source>
</evidence>
<gene>
    <name evidence="2" type="ORF">EV191_101497</name>
</gene>
<dbReference type="Pfam" id="PF10969">
    <property type="entry name" value="DUF2771"/>
    <property type="match status" value="1"/>
</dbReference>
<sequence>MAVASLGGVRLRLPVFLAAAGLLLAGCGTPTQPEVSFYAGGESVAIEPTLYCSVDFSECGENPEAGAELEIPPGEPLQISLPKEVSDAPWLAVFRYETADGEQGPESRTKVFEPGTQHAYTLQPPGGDDRLTEVQINRIVGLQPPAAADGELEFVSNATWTLRAAD</sequence>
<keyword evidence="1" id="KW-0732">Signal</keyword>
<reference evidence="2 3" key="1">
    <citation type="submission" date="2019-03" db="EMBL/GenBank/DDBJ databases">
        <title>Genomic Encyclopedia of Type Strains, Phase IV (KMG-IV): sequencing the most valuable type-strain genomes for metagenomic binning, comparative biology and taxonomic classification.</title>
        <authorList>
            <person name="Goeker M."/>
        </authorList>
    </citation>
    <scope>NUCLEOTIDE SEQUENCE [LARGE SCALE GENOMIC DNA]</scope>
    <source>
        <strain evidence="2 3">DSM 45765</strain>
    </source>
</reference>
<evidence type="ECO:0000313" key="3">
    <source>
        <dbReference type="Proteomes" id="UP000294911"/>
    </source>
</evidence>
<comment type="caution">
    <text evidence="2">The sequence shown here is derived from an EMBL/GenBank/DDBJ whole genome shotgun (WGS) entry which is preliminary data.</text>
</comment>
<feature type="signal peptide" evidence="1">
    <location>
        <begin position="1"/>
        <end position="25"/>
    </location>
</feature>
<protein>
    <submittedName>
        <fullName evidence="2">Uncharacterized protein DUF2771</fullName>
    </submittedName>
</protein>
<keyword evidence="3" id="KW-1185">Reference proteome</keyword>
<dbReference type="AlphaFoldDB" id="A0A4R2R3V2"/>
<proteinExistence type="predicted"/>
<accession>A0A4R2R3V2</accession>
<organism evidence="2 3">
    <name type="scientific">Tamaricihabitans halophyticus</name>
    <dbReference type="NCBI Taxonomy" id="1262583"/>
    <lineage>
        <taxon>Bacteria</taxon>
        <taxon>Bacillati</taxon>
        <taxon>Actinomycetota</taxon>
        <taxon>Actinomycetes</taxon>
        <taxon>Pseudonocardiales</taxon>
        <taxon>Pseudonocardiaceae</taxon>
        <taxon>Tamaricihabitans</taxon>
    </lineage>
</organism>
<dbReference type="EMBL" id="SLXQ01000001">
    <property type="protein sequence ID" value="TCP56554.1"/>
    <property type="molecule type" value="Genomic_DNA"/>
</dbReference>
<dbReference type="Proteomes" id="UP000294911">
    <property type="component" value="Unassembled WGS sequence"/>
</dbReference>